<keyword evidence="5 8" id="KW-1133">Transmembrane helix</keyword>
<feature type="chain" id="PRO_5039219965" description="Ig-like domain-containing protein" evidence="9">
    <location>
        <begin position="41"/>
        <end position="405"/>
    </location>
</feature>
<keyword evidence="12" id="KW-1185">Reference proteome</keyword>
<dbReference type="PANTHER" id="PTHR32178">
    <property type="entry name" value="FAM187"/>
    <property type="match status" value="1"/>
</dbReference>
<dbReference type="SUPFAM" id="SSF48726">
    <property type="entry name" value="Immunoglobulin"/>
    <property type="match status" value="2"/>
</dbReference>
<sequence length="405" mass="44065">MRSASRCLLLQPLGTPQLAMCPRAVALSFLFALISAVANGDPSLGVSLPEPCLPGRPCTLALISDNPVTLRCPGAPHQGPVSWQYVDPSRPGERPATFIRTGHPLALIPIRAKLWQLRLKTRLLRGDLRILDPGVEDSGVYTCRRGDAMLAYYEVDFQDAGRLHISHASLGKATLANTTVELAGGARGQLFTAWARWQPCDRCGGPGERKRVGFCYAQLASRPQGPLPCGLAGRGLPQRGPELRVESCEVPCDRAYTLSRDEWSKAPLLVVTRYRALPYASARLRCPTASIYSPVYWQEGPTALTWLDLHQRNGSVSLDKATGGGTLLLSSWNGTDASYYQCYVGGRLVGRFLVTPPRVLAPAPELTRAYSAIESLVVGLAIFLIFLLFLSILQSCRRKPGTIMA</sequence>
<dbReference type="AlphaFoldDB" id="A0A9D3XHD8"/>
<evidence type="ECO:0000256" key="4">
    <source>
        <dbReference type="ARBA" id="ARBA00022729"/>
    </source>
</evidence>
<dbReference type="PANTHER" id="PTHR32178:SF8">
    <property type="entry name" value="PROTEIN FAM187B"/>
    <property type="match status" value="1"/>
</dbReference>
<evidence type="ECO:0000259" key="10">
    <source>
        <dbReference type="PROSITE" id="PS50835"/>
    </source>
</evidence>
<dbReference type="PROSITE" id="PS50835">
    <property type="entry name" value="IG_LIKE"/>
    <property type="match status" value="1"/>
</dbReference>
<dbReference type="OrthoDB" id="6434091at2759"/>
<dbReference type="InterPro" id="IPR039311">
    <property type="entry name" value="FAM187A/B"/>
</dbReference>
<gene>
    <name evidence="11" type="ORF">KIL84_005806</name>
</gene>
<organism evidence="11 12">
    <name type="scientific">Mauremys mutica</name>
    <name type="common">yellowpond turtle</name>
    <dbReference type="NCBI Taxonomy" id="74926"/>
    <lineage>
        <taxon>Eukaryota</taxon>
        <taxon>Metazoa</taxon>
        <taxon>Chordata</taxon>
        <taxon>Craniata</taxon>
        <taxon>Vertebrata</taxon>
        <taxon>Euteleostomi</taxon>
        <taxon>Archelosauria</taxon>
        <taxon>Testudinata</taxon>
        <taxon>Testudines</taxon>
        <taxon>Cryptodira</taxon>
        <taxon>Durocryptodira</taxon>
        <taxon>Testudinoidea</taxon>
        <taxon>Geoemydidae</taxon>
        <taxon>Geoemydinae</taxon>
        <taxon>Mauremys</taxon>
    </lineage>
</organism>
<evidence type="ECO:0000256" key="3">
    <source>
        <dbReference type="ARBA" id="ARBA00022692"/>
    </source>
</evidence>
<evidence type="ECO:0000313" key="11">
    <source>
        <dbReference type="EMBL" id="KAH1179756.1"/>
    </source>
</evidence>
<dbReference type="InterPro" id="IPR007110">
    <property type="entry name" value="Ig-like_dom"/>
</dbReference>
<dbReference type="InterPro" id="IPR036179">
    <property type="entry name" value="Ig-like_dom_sf"/>
</dbReference>
<evidence type="ECO:0000256" key="9">
    <source>
        <dbReference type="SAM" id="SignalP"/>
    </source>
</evidence>
<feature type="signal peptide" evidence="9">
    <location>
        <begin position="1"/>
        <end position="40"/>
    </location>
</feature>
<keyword evidence="7" id="KW-0325">Glycoprotein</keyword>
<reference evidence="11" key="1">
    <citation type="submission" date="2021-09" db="EMBL/GenBank/DDBJ databases">
        <title>The genome of Mauremys mutica provides insights into the evolution of semi-aquatic lifestyle.</title>
        <authorList>
            <person name="Gong S."/>
            <person name="Gao Y."/>
        </authorList>
    </citation>
    <scope>NUCLEOTIDE SEQUENCE</scope>
    <source>
        <strain evidence="11">MM-2020</strain>
        <tissue evidence="11">Muscle</tissue>
    </source>
</reference>
<evidence type="ECO:0000256" key="8">
    <source>
        <dbReference type="SAM" id="Phobius"/>
    </source>
</evidence>
<proteinExistence type="inferred from homology"/>
<protein>
    <recommendedName>
        <fullName evidence="10">Ig-like domain-containing protein</fullName>
    </recommendedName>
</protein>
<evidence type="ECO:0000256" key="7">
    <source>
        <dbReference type="ARBA" id="ARBA00023180"/>
    </source>
</evidence>
<keyword evidence="4 9" id="KW-0732">Signal</keyword>
<name>A0A9D3XHD8_9SAUR</name>
<evidence type="ECO:0000256" key="5">
    <source>
        <dbReference type="ARBA" id="ARBA00022989"/>
    </source>
</evidence>
<dbReference type="EMBL" id="JAHDVG010000471">
    <property type="protein sequence ID" value="KAH1179756.1"/>
    <property type="molecule type" value="Genomic_DNA"/>
</dbReference>
<evidence type="ECO:0000256" key="2">
    <source>
        <dbReference type="ARBA" id="ARBA00008727"/>
    </source>
</evidence>
<keyword evidence="6 8" id="KW-0472">Membrane</keyword>
<dbReference type="SMART" id="SM00408">
    <property type="entry name" value="IGc2"/>
    <property type="match status" value="2"/>
</dbReference>
<dbReference type="InterPro" id="IPR003598">
    <property type="entry name" value="Ig_sub2"/>
</dbReference>
<evidence type="ECO:0000256" key="6">
    <source>
        <dbReference type="ARBA" id="ARBA00023136"/>
    </source>
</evidence>
<feature type="domain" description="Ig-like" evidence="10">
    <location>
        <begin position="267"/>
        <end position="344"/>
    </location>
</feature>
<comment type="subcellular location">
    <subcellularLocation>
        <location evidence="1">Membrane</location>
        <topology evidence="1">Single-pass type I membrane protein</topology>
    </subcellularLocation>
</comment>
<feature type="transmembrane region" description="Helical" evidence="8">
    <location>
        <begin position="369"/>
        <end position="390"/>
    </location>
</feature>
<dbReference type="Proteomes" id="UP000827986">
    <property type="component" value="Unassembled WGS sequence"/>
</dbReference>
<comment type="caution">
    <text evidence="11">The sequence shown here is derived from an EMBL/GenBank/DDBJ whole genome shotgun (WGS) entry which is preliminary data.</text>
</comment>
<evidence type="ECO:0000256" key="1">
    <source>
        <dbReference type="ARBA" id="ARBA00004479"/>
    </source>
</evidence>
<dbReference type="GO" id="GO:0016020">
    <property type="term" value="C:membrane"/>
    <property type="evidence" value="ECO:0007669"/>
    <property type="project" value="UniProtKB-SubCell"/>
</dbReference>
<evidence type="ECO:0000313" key="12">
    <source>
        <dbReference type="Proteomes" id="UP000827986"/>
    </source>
</evidence>
<accession>A0A9D3XHD8</accession>
<keyword evidence="3 8" id="KW-0812">Transmembrane</keyword>
<comment type="similarity">
    <text evidence="2">Belongs to the FAM187 family.</text>
</comment>